<proteinExistence type="predicted"/>
<name>A1A3Y9_9GAMM</name>
<dbReference type="BRENDA" id="3.2.1.B1">
    <property type="organism ID" value="7116"/>
</dbReference>
<sequence>MLKRHQASRKVSSSLVALLKPSAIAVLATVALASGANAANYTASNASQLSARLQDAANNGTGVDVITIQGSIFTDQQIDIQTPVTIQGAAGFRVSRIIRTSDDGFQPLFNIQSSNVTIRNLLLIDEKGQNTNTQVASEAGNDHSNARLINIPYEDAYQQIANITIENNTFENTAVGVASSGLIPRNLSITNNDFIKVNRSVELLRDVGRVYNVWNVSANNVVLNGGTLNISNNRIRGNRVRLGISVDAGNDGVYVPPSFTNIPFFDAAARAQFSDKPVVFANGSQVNSNTVEGANEFGIALATVANVTVAGNTVSTTEDDINSSDDIENNFTAGINVEHNSRDIVVDSNTITVGASGNFATGINVLAFQDHHAPLNHAQASSNITLVRNIFKGTGENTILAFGFSNLVVEDNNASQFTTRNPYQVTASFYNVPCGLSTSTARGTNNNIRYNQSSFNGTGNAPQYYDKNGNVVSGYTCQ</sequence>
<feature type="signal peptide" evidence="1">
    <location>
        <begin position="1"/>
        <end position="38"/>
    </location>
</feature>
<accession>A1A3Y9</accession>
<organism evidence="2">
    <name type="scientific">Pseudoalteromonas sp. CY24</name>
    <dbReference type="NCBI Taxonomy" id="210426"/>
    <lineage>
        <taxon>Bacteria</taxon>
        <taxon>Pseudomonadati</taxon>
        <taxon>Pseudomonadota</taxon>
        <taxon>Gammaproteobacteria</taxon>
        <taxon>Alteromonadales</taxon>
        <taxon>Pseudoalteromonadaceae</taxon>
        <taxon>Pseudoalteromonas</taxon>
    </lineage>
</organism>
<gene>
    <name evidence="2" type="primary">agaB</name>
</gene>
<dbReference type="BRENDA" id="3.2.1.81">
    <property type="organism ID" value="11166"/>
</dbReference>
<keyword evidence="1" id="KW-0732">Signal</keyword>
<dbReference type="InterPro" id="IPR011050">
    <property type="entry name" value="Pectin_lyase_fold/virulence"/>
</dbReference>
<reference evidence="2" key="1">
    <citation type="submission" date="2003-05" db="EMBL/GenBank/DDBJ databases">
        <authorList>
            <person name="Ma C.P."/>
            <person name="Chu Y."/>
            <person name="Shi C."/>
            <person name="Lu X.Z."/>
            <person name="Yu W.G."/>
        </authorList>
    </citation>
    <scope>NUCLEOTIDE SEQUENCE</scope>
    <source>
        <strain evidence="2">CY24</strain>
    </source>
</reference>
<dbReference type="InterPro" id="IPR006626">
    <property type="entry name" value="PbH1"/>
</dbReference>
<dbReference type="SMART" id="SM00710">
    <property type="entry name" value="PbH1"/>
    <property type="match status" value="9"/>
</dbReference>
<feature type="chain" id="PRO_5002631782" evidence="1">
    <location>
        <begin position="39"/>
        <end position="478"/>
    </location>
</feature>
<dbReference type="CAZy" id="GH118">
    <property type="family name" value="Glycoside Hydrolase Family 118"/>
</dbReference>
<dbReference type="Gene3D" id="2.160.20.10">
    <property type="entry name" value="Single-stranded right-handed beta-helix, Pectin lyase-like"/>
    <property type="match status" value="1"/>
</dbReference>
<protein>
    <submittedName>
        <fullName evidence="2">Extracellular agarase</fullName>
    </submittedName>
</protein>
<evidence type="ECO:0000313" key="2">
    <source>
        <dbReference type="EMBL" id="AAQ56237.1"/>
    </source>
</evidence>
<dbReference type="AlphaFoldDB" id="A1A3Y9"/>
<evidence type="ECO:0000256" key="1">
    <source>
        <dbReference type="SAM" id="SignalP"/>
    </source>
</evidence>
<dbReference type="EMBL" id="AY293310">
    <property type="protein sequence ID" value="AAQ56237.1"/>
    <property type="molecule type" value="Genomic_DNA"/>
</dbReference>
<dbReference type="SUPFAM" id="SSF51126">
    <property type="entry name" value="Pectin lyase-like"/>
    <property type="match status" value="2"/>
</dbReference>
<reference evidence="2" key="2">
    <citation type="journal article" date="2007" name="J. Biol. Chem.">
        <title>Molecular cloning and characterization of a novel beta-agarase, AgaB, from marine Pseudoalteromonas sp. CY24.</title>
        <authorList>
            <person name="Ma C."/>
            <person name="Lu X."/>
            <person name="Shi C."/>
            <person name="Li J."/>
            <person name="Gu Y."/>
            <person name="Ma Y."/>
            <person name="Chu Y."/>
            <person name="Han F."/>
            <person name="Gong Q."/>
            <person name="Yu W."/>
        </authorList>
    </citation>
    <scope>NUCLEOTIDE SEQUENCE</scope>
    <source>
        <strain evidence="2">CY24</strain>
    </source>
</reference>
<dbReference type="InterPro" id="IPR012334">
    <property type="entry name" value="Pectin_lyas_fold"/>
</dbReference>